<dbReference type="Proteomes" id="UP000184188">
    <property type="component" value="Unassembled WGS sequence"/>
</dbReference>
<organism evidence="3 4">
    <name type="scientific">Penicilliopsis zonata CBS 506.65</name>
    <dbReference type="NCBI Taxonomy" id="1073090"/>
    <lineage>
        <taxon>Eukaryota</taxon>
        <taxon>Fungi</taxon>
        <taxon>Dikarya</taxon>
        <taxon>Ascomycota</taxon>
        <taxon>Pezizomycotina</taxon>
        <taxon>Eurotiomycetes</taxon>
        <taxon>Eurotiomycetidae</taxon>
        <taxon>Eurotiales</taxon>
        <taxon>Aspergillaceae</taxon>
        <taxon>Penicilliopsis</taxon>
    </lineage>
</organism>
<dbReference type="EMBL" id="KV878339">
    <property type="protein sequence ID" value="OJJ48621.1"/>
    <property type="molecule type" value="Genomic_DNA"/>
</dbReference>
<accession>A0A1L9SND6</accession>
<comment type="subcellular location">
    <subcellularLocation>
        <location evidence="1">Mitochondrion</location>
    </subcellularLocation>
</comment>
<comment type="similarity">
    <text evidence="1">Belongs to the AIM24 family.</text>
</comment>
<keyword evidence="4" id="KW-1185">Reference proteome</keyword>
<dbReference type="Pfam" id="PF01987">
    <property type="entry name" value="AIM24"/>
    <property type="match status" value="1"/>
</dbReference>
<dbReference type="AlphaFoldDB" id="A0A1L9SND6"/>
<protein>
    <recommendedName>
        <fullName evidence="1">Altered inheritance of mitochondria protein 24, mitochondrial</fullName>
    </recommendedName>
</protein>
<dbReference type="InterPro" id="IPR002838">
    <property type="entry name" value="AIM24"/>
</dbReference>
<dbReference type="GO" id="GO:0005739">
    <property type="term" value="C:mitochondrion"/>
    <property type="evidence" value="ECO:0007669"/>
    <property type="project" value="UniProtKB-SubCell"/>
</dbReference>
<dbReference type="VEuPathDB" id="FungiDB:ASPZODRAFT_130713"/>
<gene>
    <name evidence="3" type="ORF">ASPZODRAFT_130713</name>
</gene>
<feature type="region of interest" description="Disordered" evidence="2">
    <location>
        <begin position="65"/>
        <end position="89"/>
    </location>
</feature>
<dbReference type="GeneID" id="34609036"/>
<dbReference type="STRING" id="1073090.A0A1L9SND6"/>
<evidence type="ECO:0000256" key="2">
    <source>
        <dbReference type="SAM" id="MobiDB-lite"/>
    </source>
</evidence>
<feature type="region of interest" description="Disordered" evidence="2">
    <location>
        <begin position="1"/>
        <end position="46"/>
    </location>
</feature>
<dbReference type="InterPro" id="IPR016031">
    <property type="entry name" value="Trp_RNA-bd_attenuator-like_dom"/>
</dbReference>
<dbReference type="OrthoDB" id="1705416at2759"/>
<evidence type="ECO:0000313" key="3">
    <source>
        <dbReference type="EMBL" id="OJJ48621.1"/>
    </source>
</evidence>
<dbReference type="NCBIfam" id="TIGR00266">
    <property type="entry name" value="TIGR00266 family protein"/>
    <property type="match status" value="1"/>
</dbReference>
<dbReference type="Gene3D" id="3.60.160.10">
    <property type="entry name" value="Mitochondrial biogenesis AIM24"/>
    <property type="match status" value="1"/>
</dbReference>
<dbReference type="RefSeq" id="XP_022583131.1">
    <property type="nucleotide sequence ID" value="XM_022722571.1"/>
</dbReference>
<keyword evidence="1" id="KW-0496">Mitochondrion</keyword>
<proteinExistence type="inferred from homology"/>
<dbReference type="InterPro" id="IPR036983">
    <property type="entry name" value="AIM24_sf"/>
</dbReference>
<dbReference type="PANTHER" id="PTHR43657:SF1">
    <property type="entry name" value="ALTERED INHERITANCE OF MITOCHONDRIA PROTEIN 24, MITOCHONDRIAL"/>
    <property type="match status" value="1"/>
</dbReference>
<dbReference type="SUPFAM" id="SSF51219">
    <property type="entry name" value="TRAP-like"/>
    <property type="match status" value="1"/>
</dbReference>
<sequence length="324" mass="34181">MAQQMHFPPPPGSAGAFPPPPQNFSYPPPPTQFVPNNGYPALPPSVSPPTIADINAAASQANNEVSSILSASPPPKTLEQTPGGAPPLGSFIGATNTYADNVGQFNGGAYRISHRNTNSLLTVQLAMGCPLVVKPGAMIAMSPTITVRGTWKFNVKKFVTGGEMAISTFTGPGELLLAPGVLGDITVLRLNGQDSWKVGKDSFLAATSGIKKDYKSQTISKAFFSGEGLFVYEMSGVGLIWLQSFGAIIKKDLIEGETYYIDNGHLVAWNCEYIMERVASGGIISHFGSKEGLACKFTGPGTVYLQTRNLNTFGHYIGASTASG</sequence>
<feature type="compositionally biased region" description="Pro residues" evidence="2">
    <location>
        <begin position="7"/>
        <end position="32"/>
    </location>
</feature>
<name>A0A1L9SND6_9EURO</name>
<evidence type="ECO:0000256" key="1">
    <source>
        <dbReference type="RuleBase" id="RU363045"/>
    </source>
</evidence>
<reference evidence="4" key="1">
    <citation type="journal article" date="2017" name="Genome Biol.">
        <title>Comparative genomics reveals high biological diversity and specific adaptations in the industrially and medically important fungal genus Aspergillus.</title>
        <authorList>
            <person name="de Vries R.P."/>
            <person name="Riley R."/>
            <person name="Wiebenga A."/>
            <person name="Aguilar-Osorio G."/>
            <person name="Amillis S."/>
            <person name="Uchima C.A."/>
            <person name="Anderluh G."/>
            <person name="Asadollahi M."/>
            <person name="Askin M."/>
            <person name="Barry K."/>
            <person name="Battaglia E."/>
            <person name="Bayram O."/>
            <person name="Benocci T."/>
            <person name="Braus-Stromeyer S.A."/>
            <person name="Caldana C."/>
            <person name="Canovas D."/>
            <person name="Cerqueira G.C."/>
            <person name="Chen F."/>
            <person name="Chen W."/>
            <person name="Choi C."/>
            <person name="Clum A."/>
            <person name="Dos Santos R.A."/>
            <person name="Damasio A.R."/>
            <person name="Diallinas G."/>
            <person name="Emri T."/>
            <person name="Fekete E."/>
            <person name="Flipphi M."/>
            <person name="Freyberg S."/>
            <person name="Gallo A."/>
            <person name="Gournas C."/>
            <person name="Habgood R."/>
            <person name="Hainaut M."/>
            <person name="Harispe M.L."/>
            <person name="Henrissat B."/>
            <person name="Hilden K.S."/>
            <person name="Hope R."/>
            <person name="Hossain A."/>
            <person name="Karabika E."/>
            <person name="Karaffa L."/>
            <person name="Karanyi Z."/>
            <person name="Krasevec N."/>
            <person name="Kuo A."/>
            <person name="Kusch H."/>
            <person name="LaButti K."/>
            <person name="Lagendijk E.L."/>
            <person name="Lapidus A."/>
            <person name="Levasseur A."/>
            <person name="Lindquist E."/>
            <person name="Lipzen A."/>
            <person name="Logrieco A.F."/>
            <person name="MacCabe A."/>
            <person name="Maekelae M.R."/>
            <person name="Malavazi I."/>
            <person name="Melin P."/>
            <person name="Meyer V."/>
            <person name="Mielnichuk N."/>
            <person name="Miskei M."/>
            <person name="Molnar A.P."/>
            <person name="Mule G."/>
            <person name="Ngan C.Y."/>
            <person name="Orejas M."/>
            <person name="Orosz E."/>
            <person name="Ouedraogo J.P."/>
            <person name="Overkamp K.M."/>
            <person name="Park H.-S."/>
            <person name="Perrone G."/>
            <person name="Piumi F."/>
            <person name="Punt P.J."/>
            <person name="Ram A.F."/>
            <person name="Ramon A."/>
            <person name="Rauscher S."/>
            <person name="Record E."/>
            <person name="Riano-Pachon D.M."/>
            <person name="Robert V."/>
            <person name="Roehrig J."/>
            <person name="Ruller R."/>
            <person name="Salamov A."/>
            <person name="Salih N.S."/>
            <person name="Samson R.A."/>
            <person name="Sandor E."/>
            <person name="Sanguinetti M."/>
            <person name="Schuetze T."/>
            <person name="Sepcic K."/>
            <person name="Shelest E."/>
            <person name="Sherlock G."/>
            <person name="Sophianopoulou V."/>
            <person name="Squina F.M."/>
            <person name="Sun H."/>
            <person name="Susca A."/>
            <person name="Todd R.B."/>
            <person name="Tsang A."/>
            <person name="Unkles S.E."/>
            <person name="van de Wiele N."/>
            <person name="van Rossen-Uffink D."/>
            <person name="Oliveira J.V."/>
            <person name="Vesth T.C."/>
            <person name="Visser J."/>
            <person name="Yu J.-H."/>
            <person name="Zhou M."/>
            <person name="Andersen M.R."/>
            <person name="Archer D.B."/>
            <person name="Baker S.E."/>
            <person name="Benoit I."/>
            <person name="Brakhage A.A."/>
            <person name="Braus G.H."/>
            <person name="Fischer R."/>
            <person name="Frisvad J.C."/>
            <person name="Goldman G.H."/>
            <person name="Houbraken J."/>
            <person name="Oakley B."/>
            <person name="Pocsi I."/>
            <person name="Scazzocchio C."/>
            <person name="Seiboth B."/>
            <person name="vanKuyk P.A."/>
            <person name="Wortman J."/>
            <person name="Dyer P.S."/>
            <person name="Grigoriev I.V."/>
        </authorList>
    </citation>
    <scope>NUCLEOTIDE SEQUENCE [LARGE SCALE GENOMIC DNA]</scope>
    <source>
        <strain evidence="4">CBS 506.65</strain>
    </source>
</reference>
<dbReference type="PANTHER" id="PTHR43657">
    <property type="entry name" value="TRYPTOPHAN RNA-BINDING ATTENUATOR PROTEIN-LIKE PROTEIN"/>
    <property type="match status" value="1"/>
</dbReference>
<evidence type="ECO:0000313" key="4">
    <source>
        <dbReference type="Proteomes" id="UP000184188"/>
    </source>
</evidence>